<name>C1N3N5_MICPC</name>
<evidence type="ECO:0000256" key="1">
    <source>
        <dbReference type="SAM" id="MobiDB-lite"/>
    </source>
</evidence>
<feature type="region of interest" description="Disordered" evidence="1">
    <location>
        <begin position="134"/>
        <end position="157"/>
    </location>
</feature>
<dbReference type="AlphaFoldDB" id="C1N3N5"/>
<protein>
    <submittedName>
        <fullName evidence="2">Predicted protein</fullName>
    </submittedName>
</protein>
<gene>
    <name evidence="2" type="ORF">MICPUCDRAFT_68694</name>
</gene>
<dbReference type="KEGG" id="mpp:MICPUCDRAFT_68694"/>
<accession>C1N3N5</accession>
<evidence type="ECO:0000313" key="2">
    <source>
        <dbReference type="EMBL" id="EEH53464.1"/>
    </source>
</evidence>
<evidence type="ECO:0000313" key="3">
    <source>
        <dbReference type="Proteomes" id="UP000001876"/>
    </source>
</evidence>
<dbReference type="Proteomes" id="UP000001876">
    <property type="component" value="Unassembled WGS sequence"/>
</dbReference>
<dbReference type="GeneID" id="9688085"/>
<dbReference type="EMBL" id="GG663746">
    <property type="protein sequence ID" value="EEH53464.1"/>
    <property type="molecule type" value="Genomic_DNA"/>
</dbReference>
<proteinExistence type="predicted"/>
<dbReference type="RefSeq" id="XP_003062645.1">
    <property type="nucleotide sequence ID" value="XM_003062599.1"/>
</dbReference>
<reference evidence="2 3" key="1">
    <citation type="journal article" date="2009" name="Science">
        <title>Green evolution and dynamic adaptations revealed by genomes of the marine picoeukaryotes Micromonas.</title>
        <authorList>
            <person name="Worden A.Z."/>
            <person name="Lee J.H."/>
            <person name="Mock T."/>
            <person name="Rouze P."/>
            <person name="Simmons M.P."/>
            <person name="Aerts A.L."/>
            <person name="Allen A.E."/>
            <person name="Cuvelier M.L."/>
            <person name="Derelle E."/>
            <person name="Everett M.V."/>
            <person name="Foulon E."/>
            <person name="Grimwood J."/>
            <person name="Gundlach H."/>
            <person name="Henrissat B."/>
            <person name="Napoli C."/>
            <person name="McDonald S.M."/>
            <person name="Parker M.S."/>
            <person name="Rombauts S."/>
            <person name="Salamov A."/>
            <person name="Von Dassow P."/>
            <person name="Badger J.H."/>
            <person name="Coutinho P.M."/>
            <person name="Demir E."/>
            <person name="Dubchak I."/>
            <person name="Gentemann C."/>
            <person name="Eikrem W."/>
            <person name="Gready J.E."/>
            <person name="John U."/>
            <person name="Lanier W."/>
            <person name="Lindquist E.A."/>
            <person name="Lucas S."/>
            <person name="Mayer K.F."/>
            <person name="Moreau H."/>
            <person name="Not F."/>
            <person name="Otillar R."/>
            <person name="Panaud O."/>
            <person name="Pangilinan J."/>
            <person name="Paulsen I."/>
            <person name="Piegu B."/>
            <person name="Poliakov A."/>
            <person name="Robbens S."/>
            <person name="Schmutz J."/>
            <person name="Toulza E."/>
            <person name="Wyss T."/>
            <person name="Zelensky A."/>
            <person name="Zhou K."/>
            <person name="Armbrust E.V."/>
            <person name="Bhattacharya D."/>
            <person name="Goodenough U.W."/>
            <person name="Van de Peer Y."/>
            <person name="Grigoriev I.V."/>
        </authorList>
    </citation>
    <scope>NUCLEOTIDE SEQUENCE [LARGE SCALE GENOMIC DNA]</scope>
    <source>
        <strain evidence="2 3">CCMP1545</strain>
    </source>
</reference>
<organism evidence="3">
    <name type="scientific">Micromonas pusilla (strain CCMP1545)</name>
    <name type="common">Picoplanktonic green alga</name>
    <dbReference type="NCBI Taxonomy" id="564608"/>
    <lineage>
        <taxon>Eukaryota</taxon>
        <taxon>Viridiplantae</taxon>
        <taxon>Chlorophyta</taxon>
        <taxon>Mamiellophyceae</taxon>
        <taxon>Mamiellales</taxon>
        <taxon>Mamiellaceae</taxon>
        <taxon>Micromonas</taxon>
    </lineage>
</organism>
<keyword evidence="3" id="KW-1185">Reference proteome</keyword>
<sequence length="157" mass="17493">MACTTLNCGFWLRCHMRRLVARAHVATSDCAGTRGDSLRGHVWRLLPFLHHGGVACCARFRIGSSVIVPWRQRWRLHYCAVAAAFRVLDRVPGVCIGSTQLWKREGGAVALDLSARTKSLILLKCGRLIRSGSRRQRDTRNATNDEAPPCRAAREDG</sequence>